<keyword evidence="5" id="KW-0539">Nucleus</keyword>
<proteinExistence type="predicted"/>
<dbReference type="GO" id="GO:0005634">
    <property type="term" value="C:nucleus"/>
    <property type="evidence" value="ECO:0007669"/>
    <property type="project" value="UniProtKB-SubCell"/>
</dbReference>
<evidence type="ECO:0000313" key="8">
    <source>
        <dbReference type="Proteomes" id="UP000308199"/>
    </source>
</evidence>
<dbReference type="AlphaFoldDB" id="A0A4S4KYW7"/>
<dbReference type="PANTHER" id="PTHR15263:SF1">
    <property type="entry name" value="NF-KAPPA-B INHIBITOR-LIKE PROTEIN 1"/>
    <property type="match status" value="1"/>
</dbReference>
<evidence type="ECO:0000256" key="4">
    <source>
        <dbReference type="ARBA" id="ARBA00023043"/>
    </source>
</evidence>
<gene>
    <name evidence="7" type="ORF">EW145_g5905</name>
</gene>
<keyword evidence="2" id="KW-0597">Phosphoprotein</keyword>
<comment type="subcellular location">
    <subcellularLocation>
        <location evidence="1">Nucleus</location>
    </subcellularLocation>
</comment>
<name>A0A4S4KYW7_9AGAM</name>
<reference evidence="7 8" key="1">
    <citation type="submission" date="2019-02" db="EMBL/GenBank/DDBJ databases">
        <title>Genome sequencing of the rare red list fungi Phellinidium pouzarii.</title>
        <authorList>
            <person name="Buettner E."/>
            <person name="Kellner H."/>
        </authorList>
    </citation>
    <scope>NUCLEOTIDE SEQUENCE [LARGE SCALE GENOMIC DNA]</scope>
    <source>
        <strain evidence="7 8">DSM 108285</strain>
    </source>
</reference>
<evidence type="ECO:0000256" key="1">
    <source>
        <dbReference type="ARBA" id="ARBA00004123"/>
    </source>
</evidence>
<feature type="region of interest" description="Disordered" evidence="6">
    <location>
        <begin position="1"/>
        <end position="23"/>
    </location>
</feature>
<accession>A0A4S4KYW7</accession>
<keyword evidence="4" id="KW-0040">ANK repeat</keyword>
<keyword evidence="8" id="KW-1185">Reference proteome</keyword>
<dbReference type="OrthoDB" id="412109at2759"/>
<evidence type="ECO:0000256" key="6">
    <source>
        <dbReference type="SAM" id="MobiDB-lite"/>
    </source>
</evidence>
<evidence type="ECO:0000256" key="2">
    <source>
        <dbReference type="ARBA" id="ARBA00022553"/>
    </source>
</evidence>
<protein>
    <submittedName>
        <fullName evidence="7">Uncharacterized protein</fullName>
    </submittedName>
</protein>
<organism evidence="7 8">
    <name type="scientific">Phellinidium pouzarii</name>
    <dbReference type="NCBI Taxonomy" id="167371"/>
    <lineage>
        <taxon>Eukaryota</taxon>
        <taxon>Fungi</taxon>
        <taxon>Dikarya</taxon>
        <taxon>Basidiomycota</taxon>
        <taxon>Agaricomycotina</taxon>
        <taxon>Agaricomycetes</taxon>
        <taxon>Hymenochaetales</taxon>
        <taxon>Hymenochaetaceae</taxon>
        <taxon>Phellinidium</taxon>
    </lineage>
</organism>
<dbReference type="PANTHER" id="PTHR15263">
    <property type="entry name" value="I-KAPPA-B-LIKE PROTEIN IKBL"/>
    <property type="match status" value="1"/>
</dbReference>
<evidence type="ECO:0000313" key="7">
    <source>
        <dbReference type="EMBL" id="THH03907.1"/>
    </source>
</evidence>
<comment type="caution">
    <text evidence="7">The sequence shown here is derived from an EMBL/GenBank/DDBJ whole genome shotgun (WGS) entry which is preliminary data.</text>
</comment>
<evidence type="ECO:0000256" key="5">
    <source>
        <dbReference type="ARBA" id="ARBA00023242"/>
    </source>
</evidence>
<dbReference type="GO" id="GO:0043124">
    <property type="term" value="P:negative regulation of canonical NF-kappaB signal transduction"/>
    <property type="evidence" value="ECO:0007669"/>
    <property type="project" value="InterPro"/>
</dbReference>
<dbReference type="InterPro" id="IPR038753">
    <property type="entry name" value="NFKBIL1"/>
</dbReference>
<keyword evidence="3" id="KW-0677">Repeat</keyword>
<dbReference type="Proteomes" id="UP000308199">
    <property type="component" value="Unassembled WGS sequence"/>
</dbReference>
<evidence type="ECO:0000256" key="3">
    <source>
        <dbReference type="ARBA" id="ARBA00022737"/>
    </source>
</evidence>
<sequence>MPRSKTANPLYSAEPMKRSRTPLPYVDDFIPPRTASPSTWVAEQQREQTQLLERHARAMASLSGSSTGTHIIEQKWTFAGLDAAEQKRLWEEQTYEVDMQARMWMLQEEARRIAAMREVERTRLVREEVHRIQVKIRRKREIERQRILEERRRLHEEEEKEWERRRNMAVDRAMSDAWSTYEKRWATILTTSDSLSFASIPWPMLCYPSSPSSISCGAISAFLLSQTHSTNQSPKERIKEALRRWHPDRFGRLLKRVLIDEMKVVEEAVGIVARCLNELLSGQVTRT</sequence>
<dbReference type="EMBL" id="SGPK01000397">
    <property type="protein sequence ID" value="THH03907.1"/>
    <property type="molecule type" value="Genomic_DNA"/>
</dbReference>